<evidence type="ECO:0000256" key="2">
    <source>
        <dbReference type="ARBA" id="ARBA00011738"/>
    </source>
</evidence>
<evidence type="ECO:0000256" key="9">
    <source>
        <dbReference type="ARBA" id="ARBA00054171"/>
    </source>
</evidence>
<evidence type="ECO:0000256" key="3">
    <source>
        <dbReference type="ARBA" id="ARBA00022694"/>
    </source>
</evidence>
<dbReference type="Pfam" id="PF13621">
    <property type="entry name" value="Cupin_8"/>
    <property type="match status" value="1"/>
</dbReference>
<reference evidence="15 16" key="1">
    <citation type="submission" date="2020-06" db="EMBL/GenBank/DDBJ databases">
        <authorList>
            <person name="Li R."/>
            <person name="Bekaert M."/>
        </authorList>
    </citation>
    <scope>NUCLEOTIDE SEQUENCE [LARGE SCALE GENOMIC DNA]</scope>
    <source>
        <strain evidence="16">wild</strain>
    </source>
</reference>
<accession>A0A6J8B134</accession>
<dbReference type="GO" id="GO:0046872">
    <property type="term" value="F:metal ion binding"/>
    <property type="evidence" value="ECO:0007669"/>
    <property type="project" value="UniProtKB-KW"/>
</dbReference>
<dbReference type="EMBL" id="CACVKT020002234">
    <property type="protein sequence ID" value="CAC5377016.1"/>
    <property type="molecule type" value="Genomic_DNA"/>
</dbReference>
<dbReference type="FunFam" id="2.60.120.650:FF:000022">
    <property type="entry name" value="tRNA wybutosine-synthesizing protein 5"/>
    <property type="match status" value="1"/>
</dbReference>
<sequence>MSSTGCQKKIQVSVFTDVTQNQFVSEIYPKRLPVIIRGQDIGPCIDCWKSTEYLGKKGGNKEVKIHVSPTPQMDFINKNFLYRSLPFSELVKRAGEDKHTEYFISETEKYYLRAVGDNPRTDIADINKQFPELADDISIPPFFSPDRFFSSVFRISSNGIQLWTHYDVMDNILIQVTGSKRVVLFSPQDANYMYLNGDKSEVLDIDNPDLEKYPNFINATRYEGVLQAGDILFIPALWFHNVIALEFGIAVNVFWKHLDDNLYDNKDTYGNKDLTPASRAMQIMDRAMKALEELPDSYKDFYARRLIARIERKCLQKSFPP</sequence>
<evidence type="ECO:0000256" key="12">
    <source>
        <dbReference type="ARBA" id="ARBA00069230"/>
    </source>
</evidence>
<dbReference type="Proteomes" id="UP000507470">
    <property type="component" value="Unassembled WGS sequence"/>
</dbReference>
<dbReference type="GO" id="GO:0031591">
    <property type="term" value="P:wybutosine biosynthetic process"/>
    <property type="evidence" value="ECO:0007669"/>
    <property type="project" value="TreeGrafter"/>
</dbReference>
<dbReference type="PROSITE" id="PS51184">
    <property type="entry name" value="JMJC"/>
    <property type="match status" value="1"/>
</dbReference>
<evidence type="ECO:0000256" key="1">
    <source>
        <dbReference type="ARBA" id="ARBA00001954"/>
    </source>
</evidence>
<organism evidence="15 16">
    <name type="scientific">Mytilus coruscus</name>
    <name type="common">Sea mussel</name>
    <dbReference type="NCBI Taxonomy" id="42192"/>
    <lineage>
        <taxon>Eukaryota</taxon>
        <taxon>Metazoa</taxon>
        <taxon>Spiralia</taxon>
        <taxon>Lophotrochozoa</taxon>
        <taxon>Mollusca</taxon>
        <taxon>Bivalvia</taxon>
        <taxon>Autobranchia</taxon>
        <taxon>Pteriomorphia</taxon>
        <taxon>Mytilida</taxon>
        <taxon>Mytiloidea</taxon>
        <taxon>Mytilidae</taxon>
        <taxon>Mytilinae</taxon>
        <taxon>Mytilus</taxon>
    </lineage>
</organism>
<dbReference type="EC" id="1.14.11.42" evidence="11"/>
<keyword evidence="16" id="KW-1185">Reference proteome</keyword>
<dbReference type="SUPFAM" id="SSF51197">
    <property type="entry name" value="Clavaminate synthase-like"/>
    <property type="match status" value="1"/>
</dbReference>
<protein>
    <recommendedName>
        <fullName evidence="12">tRNA wybutosine-synthesizing protein 5</fullName>
        <ecNumber evidence="11">1.14.11.42</ecNumber>
    </recommendedName>
    <alternativeName>
        <fullName evidence="13">tRNA(Phe) (7-(3-amino-3-carboxypropyl)wyosine(37)-C(2))-hydroxylase</fullName>
    </alternativeName>
</protein>
<comment type="cofactor">
    <cofactor evidence="1">
        <name>Fe(2+)</name>
        <dbReference type="ChEBI" id="CHEBI:29033"/>
    </cofactor>
</comment>
<dbReference type="Gene3D" id="6.10.140.1470">
    <property type="match status" value="1"/>
</dbReference>
<dbReference type="GO" id="GO:0102524">
    <property type="term" value="F:tRNA(Phe) (7-(3-amino-3-carboxypropyl)wyosine37-C2)-hydroxylase activity"/>
    <property type="evidence" value="ECO:0007669"/>
    <property type="project" value="UniProtKB-EC"/>
</dbReference>
<proteinExistence type="inferred from homology"/>
<evidence type="ECO:0000256" key="7">
    <source>
        <dbReference type="ARBA" id="ARBA00023004"/>
    </source>
</evidence>
<comment type="subunit">
    <text evidence="2">Homodimer.</text>
</comment>
<dbReference type="SMART" id="SM00558">
    <property type="entry name" value="JmjC"/>
    <property type="match status" value="1"/>
</dbReference>
<evidence type="ECO:0000256" key="13">
    <source>
        <dbReference type="ARBA" id="ARBA00082992"/>
    </source>
</evidence>
<evidence type="ECO:0000256" key="4">
    <source>
        <dbReference type="ARBA" id="ARBA00022723"/>
    </source>
</evidence>
<keyword evidence="7" id="KW-0408">Iron</keyword>
<dbReference type="Gene3D" id="2.60.120.650">
    <property type="entry name" value="Cupin"/>
    <property type="match status" value="1"/>
</dbReference>
<keyword evidence="6 15" id="KW-0560">Oxidoreductase</keyword>
<dbReference type="PANTHER" id="PTHR12461">
    <property type="entry name" value="HYPOXIA-INDUCIBLE FACTOR 1 ALPHA INHIBITOR-RELATED"/>
    <property type="match status" value="1"/>
</dbReference>
<evidence type="ECO:0000313" key="16">
    <source>
        <dbReference type="Proteomes" id="UP000507470"/>
    </source>
</evidence>
<keyword evidence="5" id="KW-0223">Dioxygenase</keyword>
<evidence type="ECO:0000313" key="15">
    <source>
        <dbReference type="EMBL" id="CAC5377016.1"/>
    </source>
</evidence>
<name>A0A6J8B134_MYTCO</name>
<feature type="domain" description="JmjC" evidence="14">
    <location>
        <begin position="128"/>
        <end position="272"/>
    </location>
</feature>
<dbReference type="InterPro" id="IPR041667">
    <property type="entry name" value="Cupin_8"/>
</dbReference>
<dbReference type="PANTHER" id="PTHR12461:SF104">
    <property type="entry name" value="TRNA WYBUTOSINE-SYNTHESIZING PROTEIN 5"/>
    <property type="match status" value="1"/>
</dbReference>
<dbReference type="AlphaFoldDB" id="A0A6J8B134"/>
<evidence type="ECO:0000256" key="11">
    <source>
        <dbReference type="ARBA" id="ARBA00066716"/>
    </source>
</evidence>
<dbReference type="GO" id="GO:0000049">
    <property type="term" value="F:tRNA binding"/>
    <property type="evidence" value="ECO:0007669"/>
    <property type="project" value="TreeGrafter"/>
</dbReference>
<comment type="catalytic activity">
    <reaction evidence="8">
        <text>7-[(3S)-3-amino-3-carboxypropyl]wyosine(37) in tRNA(Phe) + 2-oxoglutarate + O2 = 7-(2-hydroxy-3-amino-3-carboxypropyl)wyosine(37) in tRNA(Phe) + succinate + CO2</text>
        <dbReference type="Rhea" id="RHEA:37899"/>
        <dbReference type="Rhea" id="RHEA-COMP:10379"/>
        <dbReference type="Rhea" id="RHEA-COMP:11848"/>
        <dbReference type="ChEBI" id="CHEBI:15379"/>
        <dbReference type="ChEBI" id="CHEBI:16526"/>
        <dbReference type="ChEBI" id="CHEBI:16810"/>
        <dbReference type="ChEBI" id="CHEBI:30031"/>
        <dbReference type="ChEBI" id="CHEBI:73543"/>
        <dbReference type="ChEBI" id="CHEBI:73603"/>
        <dbReference type="EC" id="1.14.11.42"/>
    </reaction>
    <physiologicalReaction direction="left-to-right" evidence="8">
        <dbReference type="Rhea" id="RHEA:37900"/>
    </physiologicalReaction>
</comment>
<comment type="function">
    <text evidence="9">tRNA hydroxylase that acts as a component of the wybutosine biosynthesis pathway. Wybutosine is a hyper modified guanosine with a tricyclic base found at the 3'-position adjacent to the anticodon of eukaryotic phenylalanine tRNA. Catalyzes the hydroxylation of 7-(a-amino-a-carboxypropyl)wyosine (yW-72) into undermodified hydroxywybutosine (OHyW*). OHyW* being further transformed into hydroxywybutosine (OHyW) by LCMT2/TYW4. OHyW is a derivative of wybutosine found in higher eukaryotes.</text>
</comment>
<evidence type="ECO:0000256" key="5">
    <source>
        <dbReference type="ARBA" id="ARBA00022964"/>
    </source>
</evidence>
<evidence type="ECO:0000256" key="6">
    <source>
        <dbReference type="ARBA" id="ARBA00023002"/>
    </source>
</evidence>
<dbReference type="OrthoDB" id="263283at2759"/>
<evidence type="ECO:0000256" key="10">
    <source>
        <dbReference type="ARBA" id="ARBA00060814"/>
    </source>
</evidence>
<keyword evidence="3" id="KW-0819">tRNA processing</keyword>
<evidence type="ECO:0000259" key="14">
    <source>
        <dbReference type="PROSITE" id="PS51184"/>
    </source>
</evidence>
<keyword evidence="4" id="KW-0479">Metal-binding</keyword>
<gene>
    <name evidence="15" type="ORF">MCOR_13466</name>
</gene>
<comment type="similarity">
    <text evidence="10">Belongs to the TYW5 family.</text>
</comment>
<evidence type="ECO:0000256" key="8">
    <source>
        <dbReference type="ARBA" id="ARBA00052052"/>
    </source>
</evidence>
<dbReference type="InterPro" id="IPR003347">
    <property type="entry name" value="JmjC_dom"/>
</dbReference>